<evidence type="ECO:0000313" key="1">
    <source>
        <dbReference type="EMBL" id="CAD8090365.1"/>
    </source>
</evidence>
<dbReference type="Proteomes" id="UP000688137">
    <property type="component" value="Unassembled WGS sequence"/>
</dbReference>
<name>A0A8S1NMW2_PARPR</name>
<organism evidence="1 2">
    <name type="scientific">Paramecium primaurelia</name>
    <dbReference type="NCBI Taxonomy" id="5886"/>
    <lineage>
        <taxon>Eukaryota</taxon>
        <taxon>Sar</taxon>
        <taxon>Alveolata</taxon>
        <taxon>Ciliophora</taxon>
        <taxon>Intramacronucleata</taxon>
        <taxon>Oligohymenophorea</taxon>
        <taxon>Peniculida</taxon>
        <taxon>Parameciidae</taxon>
        <taxon>Paramecium</taxon>
    </lineage>
</organism>
<reference evidence="1" key="1">
    <citation type="submission" date="2021-01" db="EMBL/GenBank/DDBJ databases">
        <authorList>
            <consortium name="Genoscope - CEA"/>
            <person name="William W."/>
        </authorList>
    </citation>
    <scope>NUCLEOTIDE SEQUENCE</scope>
</reference>
<protein>
    <submittedName>
        <fullName evidence="1">Uncharacterized protein</fullName>
    </submittedName>
</protein>
<comment type="caution">
    <text evidence="1">The sequence shown here is derived from an EMBL/GenBank/DDBJ whole genome shotgun (WGS) entry which is preliminary data.</text>
</comment>
<proteinExistence type="predicted"/>
<dbReference type="EMBL" id="CAJJDM010000088">
    <property type="protein sequence ID" value="CAD8090365.1"/>
    <property type="molecule type" value="Genomic_DNA"/>
</dbReference>
<dbReference type="AlphaFoldDB" id="A0A8S1NMW2"/>
<evidence type="ECO:0000313" key="2">
    <source>
        <dbReference type="Proteomes" id="UP000688137"/>
    </source>
</evidence>
<accession>A0A8S1NMW2</accession>
<keyword evidence="2" id="KW-1185">Reference proteome</keyword>
<sequence length="120" mass="14005">MLGDFFWISILIQKQPLEYNIIHSQEIMLNFQYGIVQDRKSTDPQCQAMKKKAKAAIVVYDCSNETSLFCILINGQELVFQAGSNVKIALIGINKSKKQFWLEQNRLRKLRHKRAYLKIN</sequence>
<gene>
    <name evidence="1" type="ORF">PPRIM_AZ9-3.1.T0850231</name>
</gene>